<dbReference type="InterPro" id="IPR036250">
    <property type="entry name" value="AcylCo_DH-like_C"/>
</dbReference>
<dbReference type="InterPro" id="IPR046373">
    <property type="entry name" value="Acyl-CoA_Oxase/DH_mid-dom_sf"/>
</dbReference>
<keyword evidence="3" id="KW-0560">Oxidoreductase</keyword>
<dbReference type="Proteomes" id="UP000674234">
    <property type="component" value="Unassembled WGS sequence"/>
</dbReference>
<dbReference type="PANTHER" id="PTHR43884:SF20">
    <property type="entry name" value="ACYL-COA DEHYDROGENASE FADE28"/>
    <property type="match status" value="1"/>
</dbReference>
<evidence type="ECO:0000256" key="3">
    <source>
        <dbReference type="ARBA" id="ARBA00023002"/>
    </source>
</evidence>
<name>A0A940WTI2_9ACTN</name>
<dbReference type="AlphaFoldDB" id="A0A940WTI2"/>
<dbReference type="Gene3D" id="1.20.140.10">
    <property type="entry name" value="Butyryl-CoA Dehydrogenase, subunit A, domain 3"/>
    <property type="match status" value="1"/>
</dbReference>
<keyword evidence="1" id="KW-0285">Flavoprotein</keyword>
<organism evidence="4 5">
    <name type="scientific">Microbispora oryzae</name>
    <dbReference type="NCBI Taxonomy" id="2806554"/>
    <lineage>
        <taxon>Bacteria</taxon>
        <taxon>Bacillati</taxon>
        <taxon>Actinomycetota</taxon>
        <taxon>Actinomycetes</taxon>
        <taxon>Streptosporangiales</taxon>
        <taxon>Streptosporangiaceae</taxon>
        <taxon>Microbispora</taxon>
    </lineage>
</organism>
<comment type="caution">
    <text evidence="4">The sequence shown here is derived from an EMBL/GenBank/DDBJ whole genome shotgun (WGS) entry which is preliminary data.</text>
</comment>
<dbReference type="InterPro" id="IPR009100">
    <property type="entry name" value="AcylCoA_DH/oxidase_NM_dom_sf"/>
</dbReference>
<reference evidence="4" key="1">
    <citation type="submission" date="2021-02" db="EMBL/GenBank/DDBJ databases">
        <title>Draft genome sequence of Microbispora sp. RL4-1S isolated from rice leaves in Thailand.</title>
        <authorList>
            <person name="Muangham S."/>
            <person name="Duangmal K."/>
        </authorList>
    </citation>
    <scope>NUCLEOTIDE SEQUENCE</scope>
    <source>
        <strain evidence="4">RL4-1S</strain>
    </source>
</reference>
<protein>
    <submittedName>
        <fullName evidence="4">Acyl-CoA/acyl-ACP dehydrogenase</fullName>
    </submittedName>
</protein>
<dbReference type="PANTHER" id="PTHR43884">
    <property type="entry name" value="ACYL-COA DEHYDROGENASE"/>
    <property type="match status" value="1"/>
</dbReference>
<evidence type="ECO:0000313" key="5">
    <source>
        <dbReference type="Proteomes" id="UP000674234"/>
    </source>
</evidence>
<dbReference type="SUPFAM" id="SSF47203">
    <property type="entry name" value="Acyl-CoA dehydrogenase C-terminal domain-like"/>
    <property type="match status" value="1"/>
</dbReference>
<dbReference type="GO" id="GO:0003995">
    <property type="term" value="F:acyl-CoA dehydrogenase activity"/>
    <property type="evidence" value="ECO:0007669"/>
    <property type="project" value="TreeGrafter"/>
</dbReference>
<dbReference type="Gene3D" id="1.10.540.10">
    <property type="entry name" value="Acyl-CoA dehydrogenase/oxidase, N-terminal domain"/>
    <property type="match status" value="1"/>
</dbReference>
<dbReference type="RefSeq" id="WP_210158101.1">
    <property type="nucleotide sequence ID" value="NZ_JAFCNB010000014.1"/>
</dbReference>
<dbReference type="Gene3D" id="2.40.110.10">
    <property type="entry name" value="Butyryl-CoA Dehydrogenase, subunit A, domain 2"/>
    <property type="match status" value="1"/>
</dbReference>
<evidence type="ECO:0000256" key="2">
    <source>
        <dbReference type="ARBA" id="ARBA00022827"/>
    </source>
</evidence>
<dbReference type="InterPro" id="IPR037069">
    <property type="entry name" value="AcylCoA_DH/ox_N_sf"/>
</dbReference>
<accession>A0A940WTI2</accession>
<proteinExistence type="predicted"/>
<gene>
    <name evidence="4" type="ORF">JOL79_23730</name>
</gene>
<keyword evidence="2" id="KW-0274">FAD</keyword>
<keyword evidence="5" id="KW-1185">Reference proteome</keyword>
<evidence type="ECO:0000256" key="1">
    <source>
        <dbReference type="ARBA" id="ARBA00022630"/>
    </source>
</evidence>
<dbReference type="EMBL" id="JAFCNB010000014">
    <property type="protein sequence ID" value="MBP2706821.1"/>
    <property type="molecule type" value="Genomic_DNA"/>
</dbReference>
<sequence length="380" mass="39063">MRSLDVARATCEKFHPGLCDALAATPLAAHEVPGGSTIKTFRAHNGAGLLAPAERGGAGANAIEAVRVMRAISSYSPSLGAAVTMHHFTTAMLYALAAAAGRLTPEQIALLDRVAPDGLLMASGWAEGRPDANILTPAVTARADHEGGYRVSGGKKPCSLARSMDLLTASVALPGPGGEPELAVLLIPAGSPGISVHPFWSTFVLPGAESDEVRLTDVHVPEGLVVRTVPDDPQRLDDLQTAGFVWFEMLITSVYLGAASALVDRMLRRGRGSVTDQAAVAVRLESAIAGVEGVARAVIDGVGGDEAVAAVLVARYAAQEATSSAVDLAVELLGGMSFISSSDVAYLAAATRPLAFHPPSRSSAAEALLTHFKGGPLILS</sequence>
<dbReference type="GO" id="GO:0050660">
    <property type="term" value="F:flavin adenine dinucleotide binding"/>
    <property type="evidence" value="ECO:0007669"/>
    <property type="project" value="InterPro"/>
</dbReference>
<evidence type="ECO:0000313" key="4">
    <source>
        <dbReference type="EMBL" id="MBP2706821.1"/>
    </source>
</evidence>
<dbReference type="SUPFAM" id="SSF56645">
    <property type="entry name" value="Acyl-CoA dehydrogenase NM domain-like"/>
    <property type="match status" value="1"/>
</dbReference>